<evidence type="ECO:0000313" key="2">
    <source>
        <dbReference type="EMBL" id="MBB3929796.1"/>
    </source>
</evidence>
<reference evidence="2 3" key="1">
    <citation type="submission" date="2020-08" db="EMBL/GenBank/DDBJ databases">
        <title>Genomic Encyclopedia of Type Strains, Phase IV (KMG-IV): sequencing the most valuable type-strain genomes for metagenomic binning, comparative biology and taxonomic classification.</title>
        <authorList>
            <person name="Goeker M."/>
        </authorList>
    </citation>
    <scope>NUCLEOTIDE SEQUENCE [LARGE SCALE GENOMIC DNA]</scope>
    <source>
        <strain evidence="2 3">DSM 25966</strain>
    </source>
</reference>
<dbReference type="PANTHER" id="PTHR34989">
    <property type="entry name" value="PROTEIN HDED"/>
    <property type="match status" value="1"/>
</dbReference>
<dbReference type="GO" id="GO:0005886">
    <property type="term" value="C:plasma membrane"/>
    <property type="evidence" value="ECO:0007669"/>
    <property type="project" value="TreeGrafter"/>
</dbReference>
<dbReference type="Pfam" id="PF03729">
    <property type="entry name" value="DUF308"/>
    <property type="match status" value="1"/>
</dbReference>
<comment type="caution">
    <text evidence="2">The sequence shown here is derived from an EMBL/GenBank/DDBJ whole genome shotgun (WGS) entry which is preliminary data.</text>
</comment>
<accession>A0A840AN00</accession>
<evidence type="ECO:0000256" key="1">
    <source>
        <dbReference type="SAM" id="Phobius"/>
    </source>
</evidence>
<dbReference type="EMBL" id="JACIDS010000001">
    <property type="protein sequence ID" value="MBB3929796.1"/>
    <property type="molecule type" value="Genomic_DNA"/>
</dbReference>
<gene>
    <name evidence="2" type="ORF">GGR25_000815</name>
</gene>
<dbReference type="AlphaFoldDB" id="A0A840AN00"/>
<proteinExistence type="predicted"/>
<feature type="transmembrane region" description="Helical" evidence="1">
    <location>
        <begin position="69"/>
        <end position="91"/>
    </location>
</feature>
<feature type="transmembrane region" description="Helical" evidence="1">
    <location>
        <begin position="97"/>
        <end position="115"/>
    </location>
</feature>
<feature type="transmembrane region" description="Helical" evidence="1">
    <location>
        <begin position="148"/>
        <end position="169"/>
    </location>
</feature>
<keyword evidence="1" id="KW-0472">Membrane</keyword>
<evidence type="ECO:0000313" key="3">
    <source>
        <dbReference type="Proteomes" id="UP000553963"/>
    </source>
</evidence>
<dbReference type="Proteomes" id="UP000553963">
    <property type="component" value="Unassembled WGS sequence"/>
</dbReference>
<organism evidence="2 3">
    <name type="scientific">Kaistia hirudinis</name>
    <dbReference type="NCBI Taxonomy" id="1293440"/>
    <lineage>
        <taxon>Bacteria</taxon>
        <taxon>Pseudomonadati</taxon>
        <taxon>Pseudomonadota</taxon>
        <taxon>Alphaproteobacteria</taxon>
        <taxon>Hyphomicrobiales</taxon>
        <taxon>Kaistiaceae</taxon>
        <taxon>Kaistia</taxon>
    </lineage>
</organism>
<keyword evidence="3" id="KW-1185">Reference proteome</keyword>
<dbReference type="PANTHER" id="PTHR34989:SF1">
    <property type="entry name" value="PROTEIN HDED"/>
    <property type="match status" value="1"/>
</dbReference>
<name>A0A840AN00_9HYPH</name>
<feature type="transmembrane region" description="Helical" evidence="1">
    <location>
        <begin position="207"/>
        <end position="232"/>
    </location>
</feature>
<sequence length="249" mass="26463">MSLAGLSHRPLRLPAAVAQRGAPAIHDNRKSQIDEADGSTMEMTVERIGRALMSMQGALREAFGSRWRLLLFQGVAMLIRGGLVIAVPVVAKIPIDFMMGWLFLIGGVIGLSAILSTYDVPAFRWILVTAVLSVAAGILLLTRPLEGAASLTIVLVVLFAVEGFGQIVTSIAYRKVIAFSWIWMLVSGIIDVAMAAIILALWPISAIWMLCVFVGINLFTSGAAIVTAALAVRSFAGVAVPVPAPARLT</sequence>
<dbReference type="InterPro" id="IPR052712">
    <property type="entry name" value="Acid_resist_chaperone_HdeD"/>
</dbReference>
<feature type="transmembrane region" description="Helical" evidence="1">
    <location>
        <begin position="181"/>
        <end position="201"/>
    </location>
</feature>
<keyword evidence="1" id="KW-0812">Transmembrane</keyword>
<dbReference type="RefSeq" id="WP_183397416.1">
    <property type="nucleotide sequence ID" value="NZ_JACIDS010000001.1"/>
</dbReference>
<feature type="transmembrane region" description="Helical" evidence="1">
    <location>
        <begin position="122"/>
        <end position="142"/>
    </location>
</feature>
<dbReference type="InterPro" id="IPR005325">
    <property type="entry name" value="DUF308_memb"/>
</dbReference>
<keyword evidence="1" id="KW-1133">Transmembrane helix</keyword>
<protein>
    <submittedName>
        <fullName evidence="2">Uncharacterized membrane protein HdeD (DUF308 family)</fullName>
    </submittedName>
</protein>